<keyword evidence="7" id="KW-0966">Cell projection</keyword>
<keyword evidence="7" id="KW-0969">Cilium</keyword>
<gene>
    <name evidence="7" type="primary">fliS</name>
    <name evidence="7" type="ORF">N0H69_06595</name>
</gene>
<name>A0ABY5USK8_9GAMM</name>
<comment type="subcellular location">
    <subcellularLocation>
        <location evidence="1 6">Cytoplasm</location>
        <location evidence="1 6">Cytosol</location>
    </subcellularLocation>
</comment>
<dbReference type="PANTHER" id="PTHR34773:SF1">
    <property type="entry name" value="FLAGELLAR SECRETION CHAPERONE FLIS"/>
    <property type="match status" value="1"/>
</dbReference>
<evidence type="ECO:0000256" key="5">
    <source>
        <dbReference type="ARBA" id="ARBA00023186"/>
    </source>
</evidence>
<evidence type="ECO:0000313" key="8">
    <source>
        <dbReference type="Proteomes" id="UP001057860"/>
    </source>
</evidence>
<dbReference type="PIRSF" id="PIRSF039090">
    <property type="entry name" value="Flis"/>
    <property type="match status" value="1"/>
</dbReference>
<keyword evidence="8" id="KW-1185">Reference proteome</keyword>
<sequence>MYTNQEPGSYQGADIAMQAAAATPHQLVLMLFDGLQDELVRAKSHIVAKRYEHKAQSINKCIDILNALTSSLDFERGGELVVNLGKIYDFCVYRLYDASNQLSVDFVAEVEQILATLRSGWEAIKDTE</sequence>
<protein>
    <recommendedName>
        <fullName evidence="6">Flagellar secretion chaperone FliS</fullName>
    </recommendedName>
</protein>
<dbReference type="Gene3D" id="1.20.120.340">
    <property type="entry name" value="Flagellar protein FliS"/>
    <property type="match status" value="1"/>
</dbReference>
<evidence type="ECO:0000256" key="4">
    <source>
        <dbReference type="ARBA" id="ARBA00022795"/>
    </source>
</evidence>
<evidence type="ECO:0000256" key="2">
    <source>
        <dbReference type="ARBA" id="ARBA00008787"/>
    </source>
</evidence>
<dbReference type="Pfam" id="PF02561">
    <property type="entry name" value="FliS"/>
    <property type="match status" value="1"/>
</dbReference>
<dbReference type="PANTHER" id="PTHR34773">
    <property type="entry name" value="FLAGELLAR SECRETION CHAPERONE FLIS"/>
    <property type="match status" value="1"/>
</dbReference>
<proteinExistence type="inferred from homology"/>
<keyword evidence="4 6" id="KW-1005">Bacterial flagellum biogenesis</keyword>
<evidence type="ECO:0000256" key="1">
    <source>
        <dbReference type="ARBA" id="ARBA00004514"/>
    </source>
</evidence>
<dbReference type="CDD" id="cd16098">
    <property type="entry name" value="FliS"/>
    <property type="match status" value="1"/>
</dbReference>
<dbReference type="InterPro" id="IPR036584">
    <property type="entry name" value="FliS_sf"/>
</dbReference>
<dbReference type="SUPFAM" id="SSF101116">
    <property type="entry name" value="Flagellar export chaperone FliS"/>
    <property type="match status" value="1"/>
</dbReference>
<comment type="similarity">
    <text evidence="2 6">Belongs to the FliS family.</text>
</comment>
<organism evidence="7 8">
    <name type="scientific">Yersinia alsatica</name>
    <dbReference type="NCBI Taxonomy" id="2890317"/>
    <lineage>
        <taxon>Bacteria</taxon>
        <taxon>Pseudomonadati</taxon>
        <taxon>Pseudomonadota</taxon>
        <taxon>Gammaproteobacteria</taxon>
        <taxon>Enterobacterales</taxon>
        <taxon>Yersiniaceae</taxon>
        <taxon>Yersinia</taxon>
    </lineage>
</organism>
<keyword evidence="3 6" id="KW-0963">Cytoplasm</keyword>
<dbReference type="GeneID" id="75139652"/>
<reference evidence="7" key="1">
    <citation type="submission" date="2022-08" db="EMBL/GenBank/DDBJ databases">
        <authorList>
            <person name="Bogun A."/>
            <person name="Kislichkina A."/>
            <person name="Solomentsev V."/>
            <person name="Skryabin Y."/>
            <person name="Sizova A."/>
            <person name="Platonov M."/>
            <person name="Dentovskaya S."/>
        </authorList>
    </citation>
    <scope>NUCLEOTIDE SEQUENCE</scope>
    <source>
        <strain evidence="7">SCPM-O-B-7604</strain>
    </source>
</reference>
<dbReference type="InterPro" id="IPR003713">
    <property type="entry name" value="FliS"/>
</dbReference>
<dbReference type="RefSeq" id="WP_050123522.1">
    <property type="nucleotide sequence ID" value="NZ_CABHWO010000029.1"/>
</dbReference>
<evidence type="ECO:0000313" key="7">
    <source>
        <dbReference type="EMBL" id="UWM46486.1"/>
    </source>
</evidence>
<evidence type="ECO:0000256" key="3">
    <source>
        <dbReference type="ARBA" id="ARBA00022490"/>
    </source>
</evidence>
<evidence type="ECO:0000256" key="6">
    <source>
        <dbReference type="PIRNR" id="PIRNR039090"/>
    </source>
</evidence>
<keyword evidence="7" id="KW-0282">Flagellum</keyword>
<accession>A0ABY5USK8</accession>
<dbReference type="EMBL" id="CP104006">
    <property type="protein sequence ID" value="UWM46486.1"/>
    <property type="molecule type" value="Genomic_DNA"/>
</dbReference>
<keyword evidence="5" id="KW-0143">Chaperone</keyword>
<dbReference type="NCBIfam" id="TIGR00208">
    <property type="entry name" value="fliS"/>
    <property type="match status" value="1"/>
</dbReference>
<dbReference type="Proteomes" id="UP001057860">
    <property type="component" value="Chromosome"/>
</dbReference>